<dbReference type="Proteomes" id="UP001226577">
    <property type="component" value="Unassembled WGS sequence"/>
</dbReference>
<evidence type="ECO:0000256" key="1">
    <source>
        <dbReference type="SAM" id="MobiDB-lite"/>
    </source>
</evidence>
<gene>
    <name evidence="2" type="ORF">J2X98_003169</name>
</gene>
<comment type="caution">
    <text evidence="2">The sequence shown here is derived from an EMBL/GenBank/DDBJ whole genome shotgun (WGS) entry which is preliminary data.</text>
</comment>
<evidence type="ECO:0000313" key="2">
    <source>
        <dbReference type="EMBL" id="MDP9889558.1"/>
    </source>
</evidence>
<sequence>MSVNDYDHDVNRFRLSIGTDRIVIIVHTENPALLSAFKELPEVEEYGYWDHTDSYPEGVTGTDRKIREDVLDGTIPGIRVSDTMDTWVLRDTVEIREELRDVHVMLPHIPEATDRACGASSTTATRTPSPPPAPPCTNRTRTNWRGKADVHQDLQWLPKGAPLAPFPK</sequence>
<protein>
    <submittedName>
        <fullName evidence="2">Uncharacterized protein</fullName>
    </submittedName>
</protein>
<keyword evidence="3" id="KW-1185">Reference proteome</keyword>
<dbReference type="RefSeq" id="WP_307309920.1">
    <property type="nucleotide sequence ID" value="NZ_JAUSRE010000017.1"/>
</dbReference>
<accession>A0ABT9RWE4</accession>
<reference evidence="2 3" key="1">
    <citation type="submission" date="2023-07" db="EMBL/GenBank/DDBJ databases">
        <title>Sorghum-associated microbial communities from plants grown in Nebraska, USA.</title>
        <authorList>
            <person name="Schachtman D."/>
        </authorList>
    </citation>
    <scope>NUCLEOTIDE SEQUENCE [LARGE SCALE GENOMIC DNA]</scope>
    <source>
        <strain evidence="2 3">CC222</strain>
    </source>
</reference>
<evidence type="ECO:0000313" key="3">
    <source>
        <dbReference type="Proteomes" id="UP001226577"/>
    </source>
</evidence>
<proteinExistence type="predicted"/>
<organism evidence="2 3">
    <name type="scientific">Pseudarthrobacter enclensis</name>
    <dbReference type="NCBI Taxonomy" id="993070"/>
    <lineage>
        <taxon>Bacteria</taxon>
        <taxon>Bacillati</taxon>
        <taxon>Actinomycetota</taxon>
        <taxon>Actinomycetes</taxon>
        <taxon>Micrococcales</taxon>
        <taxon>Micrococcaceae</taxon>
        <taxon>Pseudarthrobacter</taxon>
    </lineage>
</organism>
<name>A0ABT9RWE4_9MICC</name>
<dbReference type="EMBL" id="JAUSRE010000017">
    <property type="protein sequence ID" value="MDP9889558.1"/>
    <property type="molecule type" value="Genomic_DNA"/>
</dbReference>
<feature type="region of interest" description="Disordered" evidence="1">
    <location>
        <begin position="115"/>
        <end position="168"/>
    </location>
</feature>